<evidence type="ECO:0000313" key="1">
    <source>
        <dbReference type="EMBL" id="KAL0928923.1"/>
    </source>
</evidence>
<keyword evidence="2" id="KW-1185">Reference proteome</keyword>
<dbReference type="AlphaFoldDB" id="A0ABD0VXM3"/>
<accession>A0ABD0VXM3</accession>
<dbReference type="EMBL" id="JANQDX010000001">
    <property type="protein sequence ID" value="KAL0928923.1"/>
    <property type="molecule type" value="Genomic_DNA"/>
</dbReference>
<name>A0ABD0VXM3_DENTH</name>
<dbReference type="Proteomes" id="UP001552299">
    <property type="component" value="Unassembled WGS sequence"/>
</dbReference>
<reference evidence="1 2" key="1">
    <citation type="journal article" date="2024" name="Plant Biotechnol. J.">
        <title>Dendrobium thyrsiflorum genome and its molecular insights into genes involved in important horticultural traits.</title>
        <authorList>
            <person name="Chen B."/>
            <person name="Wang J.Y."/>
            <person name="Zheng P.J."/>
            <person name="Li K.L."/>
            <person name="Liang Y.M."/>
            <person name="Chen X.F."/>
            <person name="Zhang C."/>
            <person name="Zhao X."/>
            <person name="He X."/>
            <person name="Zhang G.Q."/>
            <person name="Liu Z.J."/>
            <person name="Xu Q."/>
        </authorList>
    </citation>
    <scope>NUCLEOTIDE SEQUENCE [LARGE SCALE GENOMIC DNA]</scope>
    <source>
        <strain evidence="1">GZMU011</strain>
    </source>
</reference>
<comment type="caution">
    <text evidence="1">The sequence shown here is derived from an EMBL/GenBank/DDBJ whole genome shotgun (WGS) entry which is preliminary data.</text>
</comment>
<sequence length="70" mass="7519">MLTMKLQAAGSLIGSSTPKRRTFAGDCAAGFTALRPGNQTSYHFVNNAGTSKPQALFTGFFVFFLSSFFT</sequence>
<organism evidence="1 2">
    <name type="scientific">Dendrobium thyrsiflorum</name>
    <name type="common">Pinecone-like raceme dendrobium</name>
    <name type="synonym">Orchid</name>
    <dbReference type="NCBI Taxonomy" id="117978"/>
    <lineage>
        <taxon>Eukaryota</taxon>
        <taxon>Viridiplantae</taxon>
        <taxon>Streptophyta</taxon>
        <taxon>Embryophyta</taxon>
        <taxon>Tracheophyta</taxon>
        <taxon>Spermatophyta</taxon>
        <taxon>Magnoliopsida</taxon>
        <taxon>Liliopsida</taxon>
        <taxon>Asparagales</taxon>
        <taxon>Orchidaceae</taxon>
        <taxon>Epidendroideae</taxon>
        <taxon>Malaxideae</taxon>
        <taxon>Dendrobiinae</taxon>
        <taxon>Dendrobium</taxon>
    </lineage>
</organism>
<proteinExistence type="predicted"/>
<gene>
    <name evidence="1" type="ORF">M5K25_000856</name>
</gene>
<evidence type="ECO:0000313" key="2">
    <source>
        <dbReference type="Proteomes" id="UP001552299"/>
    </source>
</evidence>
<protein>
    <submittedName>
        <fullName evidence="1">Uncharacterized protein</fullName>
    </submittedName>
</protein>